<dbReference type="EMBL" id="SIRE01000020">
    <property type="protein sequence ID" value="TBL73898.1"/>
    <property type="molecule type" value="Genomic_DNA"/>
</dbReference>
<dbReference type="OrthoDB" id="1921697at2"/>
<dbReference type="AlphaFoldDB" id="A0A4Q9DK09"/>
<name>A0A4Q9DK09_9BACL</name>
<evidence type="ECO:0000313" key="2">
    <source>
        <dbReference type="Proteomes" id="UP000293142"/>
    </source>
</evidence>
<dbReference type="RefSeq" id="WP_131016304.1">
    <property type="nucleotide sequence ID" value="NZ_SIRE01000020.1"/>
</dbReference>
<gene>
    <name evidence="1" type="ORF">EYB31_25650</name>
</gene>
<proteinExistence type="predicted"/>
<reference evidence="1 2" key="1">
    <citation type="submission" date="2019-02" db="EMBL/GenBank/DDBJ databases">
        <title>Paenibacillus sp. nov., isolated from surface-sterilized tissue of Thalictrum simplex L.</title>
        <authorList>
            <person name="Tuo L."/>
        </authorList>
    </citation>
    <scope>NUCLEOTIDE SEQUENCE [LARGE SCALE GENOMIC DNA]</scope>
    <source>
        <strain evidence="1 2">N2SHLJ1</strain>
    </source>
</reference>
<sequence>MVLDDLLLGRTEESLKFNLDTKERLMVSENIDMISKAVVHFVFRNGPIEDMHANGQLSESDMMTLNKFVHNRLAYIFQLVVQERWLELDFLIKSQSLFGSAWDKAEPDDGGNRKVLSMMLERD</sequence>
<evidence type="ECO:0000313" key="1">
    <source>
        <dbReference type="EMBL" id="TBL73898.1"/>
    </source>
</evidence>
<comment type="caution">
    <text evidence="1">The sequence shown here is derived from an EMBL/GenBank/DDBJ whole genome shotgun (WGS) entry which is preliminary data.</text>
</comment>
<accession>A0A4Q9DK09</accession>
<protein>
    <submittedName>
        <fullName evidence="1">Uncharacterized protein</fullName>
    </submittedName>
</protein>
<organism evidence="1 2">
    <name type="scientific">Paenibacillus thalictri</name>
    <dbReference type="NCBI Taxonomy" id="2527873"/>
    <lineage>
        <taxon>Bacteria</taxon>
        <taxon>Bacillati</taxon>
        <taxon>Bacillota</taxon>
        <taxon>Bacilli</taxon>
        <taxon>Bacillales</taxon>
        <taxon>Paenibacillaceae</taxon>
        <taxon>Paenibacillus</taxon>
    </lineage>
</organism>
<keyword evidence="2" id="KW-1185">Reference proteome</keyword>
<dbReference type="Proteomes" id="UP000293142">
    <property type="component" value="Unassembled WGS sequence"/>
</dbReference>